<evidence type="ECO:0000256" key="2">
    <source>
        <dbReference type="ARBA" id="ARBA00022898"/>
    </source>
</evidence>
<dbReference type="CDD" id="cd07377">
    <property type="entry name" value="WHTH_GntR"/>
    <property type="match status" value="1"/>
</dbReference>
<evidence type="ECO:0000313" key="8">
    <source>
        <dbReference type="EMBL" id="SEP04494.1"/>
    </source>
</evidence>
<evidence type="ECO:0000256" key="4">
    <source>
        <dbReference type="ARBA" id="ARBA00023125"/>
    </source>
</evidence>
<sequence>MATGEITAMAPVGLGWLVTRIGERTARGIASAVSGLIRDGEMLPGARLPTVRALAAELSVSPTTIAEAWAQLRTAGLIGTGRRRGTTVLAPPPGPAAARSFEGWRTVDLEHGLPDPALLPPLEDAVAAGVRTERLNSSSKDFITPRLRAAAKPTWPFPAEAWTVAAGGHEGITLACQSVARPGDVIAVEEPTAPWLLEMLRRSRIHVVPVACDEDGPRPESLAAALAHRPAAFVYQPRAHVPLGHSVPAGRAAALAAELAAGPIVIEYDDLGPLASAPAASVGTHLPDRVLLVRSYCTAFGLELRSCVLAGAAPLVERVRELRTFGLVWSSRILQDAQTFLLTDAATGVLLRRTRQRYAERRAALANALGDNGIRVSPADGLALWVPVPDETRTLVTLAANGVSAGPGTRCFARQPPAPHIRVAIGQLPDDPDLVADLATMIATAADRRPQRSA</sequence>
<dbReference type="RefSeq" id="WP_177231251.1">
    <property type="nucleotide sequence ID" value="NZ_FOEF01000003.1"/>
</dbReference>
<dbReference type="AlphaFoldDB" id="A0A1H8UNL5"/>
<reference evidence="8 9" key="1">
    <citation type="submission" date="2016-10" db="EMBL/GenBank/DDBJ databases">
        <authorList>
            <person name="de Groot N.N."/>
        </authorList>
    </citation>
    <scope>NUCLEOTIDE SEQUENCE [LARGE SCALE GENOMIC DNA]</scope>
    <source>
        <strain evidence="8 9">DSM 44993</strain>
    </source>
</reference>
<evidence type="ECO:0000313" key="9">
    <source>
        <dbReference type="Proteomes" id="UP000198582"/>
    </source>
</evidence>
<proteinExistence type="inferred from homology"/>
<dbReference type="InterPro" id="IPR000524">
    <property type="entry name" value="Tscrpt_reg_HTH_GntR"/>
</dbReference>
<keyword evidence="6" id="KW-0045">Antibiotic biosynthesis</keyword>
<keyword evidence="9" id="KW-1185">Reference proteome</keyword>
<dbReference type="GO" id="GO:0003700">
    <property type="term" value="F:DNA-binding transcription factor activity"/>
    <property type="evidence" value="ECO:0007669"/>
    <property type="project" value="InterPro"/>
</dbReference>
<organism evidence="8 9">
    <name type="scientific">Amycolatopsis saalfeldensis</name>
    <dbReference type="NCBI Taxonomy" id="394193"/>
    <lineage>
        <taxon>Bacteria</taxon>
        <taxon>Bacillati</taxon>
        <taxon>Actinomycetota</taxon>
        <taxon>Actinomycetes</taxon>
        <taxon>Pseudonocardiales</taxon>
        <taxon>Pseudonocardiaceae</taxon>
        <taxon>Amycolatopsis</taxon>
    </lineage>
</organism>
<dbReference type="InterPro" id="IPR036388">
    <property type="entry name" value="WH-like_DNA-bd_sf"/>
</dbReference>
<dbReference type="GO" id="GO:0003677">
    <property type="term" value="F:DNA binding"/>
    <property type="evidence" value="ECO:0007669"/>
    <property type="project" value="UniProtKB-KW"/>
</dbReference>
<dbReference type="Gene3D" id="3.90.1150.10">
    <property type="entry name" value="Aspartate Aminotransferase, domain 1"/>
    <property type="match status" value="1"/>
</dbReference>
<dbReference type="PANTHER" id="PTHR46577:SF2">
    <property type="entry name" value="TRANSCRIPTIONAL REGULATORY PROTEIN"/>
    <property type="match status" value="1"/>
</dbReference>
<dbReference type="GO" id="GO:0008483">
    <property type="term" value="F:transaminase activity"/>
    <property type="evidence" value="ECO:0007669"/>
    <property type="project" value="UniProtKB-KW"/>
</dbReference>
<keyword evidence="3" id="KW-0805">Transcription regulation</keyword>
<evidence type="ECO:0000259" key="7">
    <source>
        <dbReference type="PROSITE" id="PS50949"/>
    </source>
</evidence>
<accession>A0A1H8UNL5</accession>
<dbReference type="EMBL" id="FOEF01000003">
    <property type="protein sequence ID" value="SEP04494.1"/>
    <property type="molecule type" value="Genomic_DNA"/>
</dbReference>
<evidence type="ECO:0000256" key="6">
    <source>
        <dbReference type="ARBA" id="ARBA00023194"/>
    </source>
</evidence>
<keyword evidence="5" id="KW-0804">Transcription</keyword>
<dbReference type="SMART" id="SM00345">
    <property type="entry name" value="HTH_GNTR"/>
    <property type="match status" value="1"/>
</dbReference>
<dbReference type="InterPro" id="IPR051446">
    <property type="entry name" value="HTH_trans_reg/aminotransferase"/>
</dbReference>
<keyword evidence="4 8" id="KW-0238">DNA-binding</keyword>
<keyword evidence="2" id="KW-0663">Pyridoxal phosphate</keyword>
<dbReference type="InterPro" id="IPR015421">
    <property type="entry name" value="PyrdxlP-dep_Trfase_major"/>
</dbReference>
<dbReference type="GO" id="GO:0017000">
    <property type="term" value="P:antibiotic biosynthetic process"/>
    <property type="evidence" value="ECO:0007669"/>
    <property type="project" value="UniProtKB-KW"/>
</dbReference>
<dbReference type="Pfam" id="PF00392">
    <property type="entry name" value="GntR"/>
    <property type="match status" value="1"/>
</dbReference>
<dbReference type="GO" id="GO:0030170">
    <property type="term" value="F:pyridoxal phosphate binding"/>
    <property type="evidence" value="ECO:0007669"/>
    <property type="project" value="InterPro"/>
</dbReference>
<dbReference type="InterPro" id="IPR015424">
    <property type="entry name" value="PyrdxlP-dep_Trfase"/>
</dbReference>
<feature type="domain" description="HTH gntR-type" evidence="7">
    <location>
        <begin position="23"/>
        <end position="91"/>
    </location>
</feature>
<dbReference type="Proteomes" id="UP000198582">
    <property type="component" value="Unassembled WGS sequence"/>
</dbReference>
<evidence type="ECO:0000256" key="3">
    <source>
        <dbReference type="ARBA" id="ARBA00023015"/>
    </source>
</evidence>
<keyword evidence="8" id="KW-0808">Transferase</keyword>
<evidence type="ECO:0000256" key="5">
    <source>
        <dbReference type="ARBA" id="ARBA00023163"/>
    </source>
</evidence>
<dbReference type="SUPFAM" id="SSF46785">
    <property type="entry name" value="Winged helix' DNA-binding domain"/>
    <property type="match status" value="1"/>
</dbReference>
<evidence type="ECO:0000256" key="1">
    <source>
        <dbReference type="ARBA" id="ARBA00005384"/>
    </source>
</evidence>
<gene>
    <name evidence="8" type="ORF">SAMN04489732_103369</name>
</gene>
<keyword evidence="8" id="KW-0032">Aminotransferase</keyword>
<name>A0A1H8UNL5_9PSEU</name>
<comment type="similarity">
    <text evidence="1">In the C-terminal section; belongs to the class-I pyridoxal-phosphate-dependent aminotransferase family.</text>
</comment>
<dbReference type="STRING" id="394193.SAMN04489732_103369"/>
<dbReference type="PANTHER" id="PTHR46577">
    <property type="entry name" value="HTH-TYPE TRANSCRIPTIONAL REGULATORY PROTEIN GABR"/>
    <property type="match status" value="1"/>
</dbReference>
<dbReference type="InterPro" id="IPR004839">
    <property type="entry name" value="Aminotransferase_I/II_large"/>
</dbReference>
<dbReference type="Gene3D" id="1.10.10.10">
    <property type="entry name" value="Winged helix-like DNA-binding domain superfamily/Winged helix DNA-binding domain"/>
    <property type="match status" value="1"/>
</dbReference>
<dbReference type="InterPro" id="IPR036390">
    <property type="entry name" value="WH_DNA-bd_sf"/>
</dbReference>
<protein>
    <submittedName>
        <fullName evidence="8">DNA-binding transcriptional regulator, MocR family, contains an aminotransferase domain</fullName>
    </submittedName>
</protein>
<dbReference type="InterPro" id="IPR015422">
    <property type="entry name" value="PyrdxlP-dep_Trfase_small"/>
</dbReference>
<dbReference type="PROSITE" id="PS50949">
    <property type="entry name" value="HTH_GNTR"/>
    <property type="match status" value="1"/>
</dbReference>
<dbReference type="Gene3D" id="3.40.640.10">
    <property type="entry name" value="Type I PLP-dependent aspartate aminotransferase-like (Major domain)"/>
    <property type="match status" value="1"/>
</dbReference>
<dbReference type="SUPFAM" id="SSF53383">
    <property type="entry name" value="PLP-dependent transferases"/>
    <property type="match status" value="1"/>
</dbReference>
<dbReference type="Pfam" id="PF00155">
    <property type="entry name" value="Aminotran_1_2"/>
    <property type="match status" value="1"/>
</dbReference>